<proteinExistence type="predicted"/>
<dbReference type="InterPro" id="IPR008333">
    <property type="entry name" value="Cbr1-like_FAD-bd_dom"/>
</dbReference>
<keyword evidence="2" id="KW-0001">2Fe-2S</keyword>
<comment type="caution">
    <text evidence="5">The sequence shown here is derived from an EMBL/GenBank/DDBJ whole genome shotgun (WGS) entry which is preliminary data.</text>
</comment>
<dbReference type="Gene3D" id="3.40.50.80">
    <property type="entry name" value="Nucleotide-binding domain of ferredoxin-NADP reductase (FNR) module"/>
    <property type="match status" value="1"/>
</dbReference>
<reference evidence="5 6" key="1">
    <citation type="submission" date="2019-08" db="EMBL/GenBank/DDBJ databases">
        <authorList>
            <person name="Dong K."/>
        </authorList>
    </citation>
    <scope>NUCLEOTIDE SEQUENCE [LARGE SCALE GENOMIC DNA]</scope>
    <source>
        <strain evidence="5 6">K-1</strain>
    </source>
</reference>
<keyword evidence="6" id="KW-1185">Reference proteome</keyword>
<dbReference type="SUPFAM" id="SSF63380">
    <property type="entry name" value="Riboflavin synthase domain-like"/>
    <property type="match status" value="1"/>
</dbReference>
<dbReference type="InterPro" id="IPR017938">
    <property type="entry name" value="Riboflavin_synthase-like_b-brl"/>
</dbReference>
<dbReference type="OrthoDB" id="5179582at2"/>
<dbReference type="GO" id="GO:0051537">
    <property type="term" value="F:2 iron, 2 sulfur cluster binding"/>
    <property type="evidence" value="ECO:0007669"/>
    <property type="project" value="UniProtKB-KW"/>
</dbReference>
<dbReference type="Pfam" id="PF00970">
    <property type="entry name" value="FAD_binding_6"/>
    <property type="match status" value="1"/>
</dbReference>
<dbReference type="InterPro" id="IPR017927">
    <property type="entry name" value="FAD-bd_FR_type"/>
</dbReference>
<feature type="domain" description="FAD-binding FR-type" evidence="4">
    <location>
        <begin position="4"/>
        <end position="107"/>
    </location>
</feature>
<dbReference type="AlphaFoldDB" id="A0A5C8IAD3"/>
<evidence type="ECO:0000313" key="6">
    <source>
        <dbReference type="Proteomes" id="UP000321949"/>
    </source>
</evidence>
<sequence length="243" mass="25505">MTVGGWRPATVAAARPATAHAHARILTLHVPGWPGNLPGQHLDIRLTAEDGYQAERSYSIASSGPGESVELGIDRIDDGEVSPYLVDVIEPGDMLEVKGPLGAYFVWDAGDPAPVQLIAGGSGIVPLLAMARARSAALGGEAPFRLLYSVRSPADAMYRAEVDALTAAGIAVDWRYTREAPGEWDGEVGRLTAETLAAGTWSPDARPLVFVCGPTGFVEATADLLVAAGHPPERVRTERFGGA</sequence>
<dbReference type="InterPro" id="IPR050415">
    <property type="entry name" value="MRET"/>
</dbReference>
<organism evidence="5 6">
    <name type="scientific">Microbacterium saccharophilum</name>
    <dbReference type="NCBI Taxonomy" id="1213358"/>
    <lineage>
        <taxon>Bacteria</taxon>
        <taxon>Bacillati</taxon>
        <taxon>Actinomycetota</taxon>
        <taxon>Actinomycetes</taxon>
        <taxon>Micrococcales</taxon>
        <taxon>Microbacteriaceae</taxon>
        <taxon>Microbacterium</taxon>
    </lineage>
</organism>
<name>A0A5C8IAD3_9MICO</name>
<evidence type="ECO:0000259" key="4">
    <source>
        <dbReference type="PROSITE" id="PS51384"/>
    </source>
</evidence>
<evidence type="ECO:0000256" key="1">
    <source>
        <dbReference type="ARBA" id="ARBA00001974"/>
    </source>
</evidence>
<accession>A0A5C8IAD3</accession>
<evidence type="ECO:0000313" key="5">
    <source>
        <dbReference type="EMBL" id="TXK15609.1"/>
    </source>
</evidence>
<keyword evidence="2" id="KW-0479">Metal-binding</keyword>
<comment type="cofactor">
    <cofactor evidence="1">
        <name>FAD</name>
        <dbReference type="ChEBI" id="CHEBI:57692"/>
    </cofactor>
</comment>
<dbReference type="PRINTS" id="PR00371">
    <property type="entry name" value="FPNCR"/>
</dbReference>
<dbReference type="PRINTS" id="PR00406">
    <property type="entry name" value="CYTB5RDTASE"/>
</dbReference>
<dbReference type="InterPro" id="IPR039261">
    <property type="entry name" value="FNR_nucleotide-bd"/>
</dbReference>
<dbReference type="CDD" id="cd06217">
    <property type="entry name" value="FNR_iron_sulfur_binding_3"/>
    <property type="match status" value="1"/>
</dbReference>
<dbReference type="GO" id="GO:0016491">
    <property type="term" value="F:oxidoreductase activity"/>
    <property type="evidence" value="ECO:0007669"/>
    <property type="project" value="InterPro"/>
</dbReference>
<protein>
    <submittedName>
        <fullName evidence="5">Oxidoreductase</fullName>
    </submittedName>
</protein>
<evidence type="ECO:0000256" key="2">
    <source>
        <dbReference type="ARBA" id="ARBA00022714"/>
    </source>
</evidence>
<dbReference type="Gene3D" id="2.40.30.10">
    <property type="entry name" value="Translation factors"/>
    <property type="match status" value="1"/>
</dbReference>
<dbReference type="PANTHER" id="PTHR47354:SF5">
    <property type="entry name" value="PROTEIN RFBI"/>
    <property type="match status" value="1"/>
</dbReference>
<dbReference type="PANTHER" id="PTHR47354">
    <property type="entry name" value="NADH OXIDOREDUCTASE HCR"/>
    <property type="match status" value="1"/>
</dbReference>
<keyword evidence="2" id="KW-0408">Iron</keyword>
<dbReference type="PROSITE" id="PS51384">
    <property type="entry name" value="FAD_FR"/>
    <property type="match status" value="1"/>
</dbReference>
<evidence type="ECO:0000256" key="3">
    <source>
        <dbReference type="ARBA" id="ARBA00023014"/>
    </source>
</evidence>
<keyword evidence="3" id="KW-0411">Iron-sulfur</keyword>
<dbReference type="InterPro" id="IPR001433">
    <property type="entry name" value="OxRdtase_FAD/NAD-bd"/>
</dbReference>
<dbReference type="RefSeq" id="WP_147050183.1">
    <property type="nucleotide sequence ID" value="NZ_BKAH01000005.1"/>
</dbReference>
<gene>
    <name evidence="5" type="ORF">FVP74_04270</name>
</gene>
<dbReference type="Pfam" id="PF00175">
    <property type="entry name" value="NAD_binding_1"/>
    <property type="match status" value="1"/>
</dbReference>
<dbReference type="SUPFAM" id="SSF52343">
    <property type="entry name" value="Ferredoxin reductase-like, C-terminal NADP-linked domain"/>
    <property type="match status" value="1"/>
</dbReference>
<dbReference type="InterPro" id="IPR001709">
    <property type="entry name" value="Flavoprot_Pyr_Nucl_cyt_Rdtase"/>
</dbReference>
<dbReference type="Proteomes" id="UP000321949">
    <property type="component" value="Unassembled WGS sequence"/>
</dbReference>
<dbReference type="EMBL" id="VRSX01000001">
    <property type="protein sequence ID" value="TXK15609.1"/>
    <property type="molecule type" value="Genomic_DNA"/>
</dbReference>